<name>A0ABU1ZXP1_9CORY</name>
<evidence type="ECO:0000259" key="2">
    <source>
        <dbReference type="SMART" id="SM00507"/>
    </source>
</evidence>
<feature type="region of interest" description="Disordered" evidence="1">
    <location>
        <begin position="99"/>
        <end position="149"/>
    </location>
</feature>
<feature type="compositionally biased region" description="Basic and acidic residues" evidence="1">
    <location>
        <begin position="417"/>
        <end position="433"/>
    </location>
</feature>
<keyword evidence="4" id="KW-1185">Reference proteome</keyword>
<dbReference type="CDD" id="cd00085">
    <property type="entry name" value="HNHc"/>
    <property type="match status" value="1"/>
</dbReference>
<accession>A0ABU1ZXP1</accession>
<dbReference type="SMART" id="SM00507">
    <property type="entry name" value="HNHc"/>
    <property type="match status" value="1"/>
</dbReference>
<dbReference type="Pfam" id="PF01844">
    <property type="entry name" value="HNH"/>
    <property type="match status" value="1"/>
</dbReference>
<comment type="caution">
    <text evidence="3">The sequence shown here is derived from an EMBL/GenBank/DDBJ whole genome shotgun (WGS) entry which is preliminary data.</text>
</comment>
<dbReference type="Gene3D" id="1.10.30.50">
    <property type="match status" value="1"/>
</dbReference>
<evidence type="ECO:0000313" key="4">
    <source>
        <dbReference type="Proteomes" id="UP001180840"/>
    </source>
</evidence>
<dbReference type="InterPro" id="IPR003615">
    <property type="entry name" value="HNH_nuc"/>
</dbReference>
<proteinExistence type="predicted"/>
<dbReference type="InterPro" id="IPR002711">
    <property type="entry name" value="HNH"/>
</dbReference>
<sequence length="465" mass="51431">MSDTRIDVLVTQVTHGLAGLAAIMADPASVDFHAHRASFEALEKGLAAKAAVDASFAWLAELNGAGRLVGATDALEYLVTQLGLSRPEALNRLRQGRALFDPVPEPEPEPPSPSESPAEREAREAEARRRTAAEEKAQREARRRRASAEKRRVIEAELRRLFEHAVPGANELRAQALAEAEKRSVEDLRAWVRQAVLTANRAARKPDGRKDPLAVFKKRELNIHHQRADGMVVATMLLTPADAALLKATSLEREQGDDAEPDARDKRSMAQKRYDTIMDVIRHHVGERSHRRGAGSVVVSLTLSELENMDEDSRFQTSAGVELSPIDLLSLGQAKFDWVTIEDDRTHRLWVGRGQRTATLEQRIALLVKELVCSHPGCDRCIDECQVHHIIAWLLSGRTDIENLTLLCWRHHKNNNDRRDGSGNMGHAERDPGTGRVGHRAAGSKTVRLNESVAASRAASAKLRA</sequence>
<dbReference type="Proteomes" id="UP001180840">
    <property type="component" value="Unassembled WGS sequence"/>
</dbReference>
<protein>
    <recommendedName>
        <fullName evidence="2">HNH nuclease domain-containing protein</fullName>
    </recommendedName>
</protein>
<dbReference type="RefSeq" id="WP_290194725.1">
    <property type="nucleotide sequence ID" value="NZ_CP047654.1"/>
</dbReference>
<dbReference type="EMBL" id="JAVDXZ010000001">
    <property type="protein sequence ID" value="MDR7329706.1"/>
    <property type="molecule type" value="Genomic_DNA"/>
</dbReference>
<feature type="compositionally biased region" description="Basic and acidic residues" evidence="1">
    <location>
        <begin position="117"/>
        <end position="149"/>
    </location>
</feature>
<evidence type="ECO:0000313" key="3">
    <source>
        <dbReference type="EMBL" id="MDR7329706.1"/>
    </source>
</evidence>
<feature type="domain" description="HNH nuclease" evidence="2">
    <location>
        <begin position="361"/>
        <end position="413"/>
    </location>
</feature>
<gene>
    <name evidence="3" type="ORF">J2S39_001382</name>
</gene>
<evidence type="ECO:0000256" key="1">
    <source>
        <dbReference type="SAM" id="MobiDB-lite"/>
    </source>
</evidence>
<feature type="region of interest" description="Disordered" evidence="1">
    <location>
        <begin position="417"/>
        <end position="465"/>
    </location>
</feature>
<reference evidence="3" key="1">
    <citation type="submission" date="2023-07" db="EMBL/GenBank/DDBJ databases">
        <title>Sequencing the genomes of 1000 actinobacteria strains.</title>
        <authorList>
            <person name="Klenk H.-P."/>
        </authorList>
    </citation>
    <scope>NUCLEOTIDE SEQUENCE</scope>
    <source>
        <strain evidence="3">DSM 107476</strain>
    </source>
</reference>
<organism evidence="3 4">
    <name type="scientific">Corynebacterium guangdongense</name>
    <dbReference type="NCBI Taxonomy" id="1783348"/>
    <lineage>
        <taxon>Bacteria</taxon>
        <taxon>Bacillati</taxon>
        <taxon>Actinomycetota</taxon>
        <taxon>Actinomycetes</taxon>
        <taxon>Mycobacteriales</taxon>
        <taxon>Corynebacteriaceae</taxon>
        <taxon>Corynebacterium</taxon>
    </lineage>
</organism>
<feature type="compositionally biased region" description="Low complexity" evidence="1">
    <location>
        <begin position="454"/>
        <end position="465"/>
    </location>
</feature>
<feature type="compositionally biased region" description="Pro residues" evidence="1">
    <location>
        <begin position="103"/>
        <end position="114"/>
    </location>
</feature>